<dbReference type="GO" id="GO:0005886">
    <property type="term" value="C:plasma membrane"/>
    <property type="evidence" value="ECO:0007669"/>
    <property type="project" value="UniProtKB-SubCell"/>
</dbReference>
<feature type="region of interest" description="Disordered" evidence="8">
    <location>
        <begin position="412"/>
        <end position="457"/>
    </location>
</feature>
<dbReference type="InterPro" id="IPR018584">
    <property type="entry name" value="GT87"/>
</dbReference>
<evidence type="ECO:0000256" key="3">
    <source>
        <dbReference type="ARBA" id="ARBA00022679"/>
    </source>
</evidence>
<keyword evidence="6 9" id="KW-0472">Membrane</keyword>
<evidence type="ECO:0000256" key="9">
    <source>
        <dbReference type="SAM" id="Phobius"/>
    </source>
</evidence>
<feature type="transmembrane region" description="Helical" evidence="9">
    <location>
        <begin position="81"/>
        <end position="99"/>
    </location>
</feature>
<gene>
    <name evidence="10" type="ORF">FM125_07425</name>
</gene>
<comment type="subcellular location">
    <subcellularLocation>
        <location evidence="1">Cell membrane</location>
        <topology evidence="1">Multi-pass membrane protein</topology>
    </subcellularLocation>
</comment>
<keyword evidence="4 9" id="KW-0812">Transmembrane</keyword>
<dbReference type="GO" id="GO:0016758">
    <property type="term" value="F:hexosyltransferase activity"/>
    <property type="evidence" value="ECO:0007669"/>
    <property type="project" value="InterPro"/>
</dbReference>
<accession>A0A1R4JAH7</accession>
<feature type="transmembrane region" description="Helical" evidence="9">
    <location>
        <begin position="184"/>
        <end position="208"/>
    </location>
</feature>
<evidence type="ECO:0000256" key="4">
    <source>
        <dbReference type="ARBA" id="ARBA00022692"/>
    </source>
</evidence>
<dbReference type="Pfam" id="PF09594">
    <property type="entry name" value="GT87"/>
    <property type="match status" value="1"/>
</dbReference>
<feature type="compositionally biased region" description="Basic and acidic residues" evidence="8">
    <location>
        <begin position="418"/>
        <end position="436"/>
    </location>
</feature>
<dbReference type="InterPro" id="IPR016570">
    <property type="entry name" value="UCP010361"/>
</dbReference>
<proteinExistence type="inferred from homology"/>
<evidence type="ECO:0000256" key="2">
    <source>
        <dbReference type="ARBA" id="ARBA00022475"/>
    </source>
</evidence>
<evidence type="ECO:0000256" key="5">
    <source>
        <dbReference type="ARBA" id="ARBA00022989"/>
    </source>
</evidence>
<evidence type="ECO:0000256" key="7">
    <source>
        <dbReference type="ARBA" id="ARBA00024033"/>
    </source>
</evidence>
<dbReference type="RefSeq" id="WP_087134157.1">
    <property type="nucleotide sequence ID" value="NZ_FUKP01000050.1"/>
</dbReference>
<feature type="transmembrane region" description="Helical" evidence="9">
    <location>
        <begin position="15"/>
        <end position="32"/>
    </location>
</feature>
<dbReference type="EMBL" id="FUKP01000050">
    <property type="protein sequence ID" value="SJN29047.1"/>
    <property type="molecule type" value="Genomic_DNA"/>
</dbReference>
<reference evidence="10 11" key="1">
    <citation type="submission" date="2017-02" db="EMBL/GenBank/DDBJ databases">
        <authorList>
            <person name="Peterson S.W."/>
        </authorList>
    </citation>
    <scope>NUCLEOTIDE SEQUENCE [LARGE SCALE GENOMIC DNA]</scope>
    <source>
        <strain evidence="10 11">2B3F</strain>
    </source>
</reference>
<feature type="transmembrane region" description="Helical" evidence="9">
    <location>
        <begin position="220"/>
        <end position="239"/>
    </location>
</feature>
<protein>
    <submittedName>
        <fullName evidence="10">Transmembrane protein</fullName>
    </submittedName>
</protein>
<organism evidence="10 11">
    <name type="scientific">Micrococcus lylae</name>
    <dbReference type="NCBI Taxonomy" id="1273"/>
    <lineage>
        <taxon>Bacteria</taxon>
        <taxon>Bacillati</taxon>
        <taxon>Actinomycetota</taxon>
        <taxon>Actinomycetes</taxon>
        <taxon>Micrococcales</taxon>
        <taxon>Micrococcaceae</taxon>
        <taxon>Micrococcus</taxon>
    </lineage>
</organism>
<evidence type="ECO:0000256" key="6">
    <source>
        <dbReference type="ARBA" id="ARBA00023136"/>
    </source>
</evidence>
<sequence>MSHSVAGQTAPRSKWIAVLVGLTLLAAVAAFLSKQWCRLNGWGVPDVHLHMCYSDFAQLYPTRGLADGYFPFYTPLPEDQWMEYPALLAVVAGVTSWLVPADGSVAERTVTYFDVNALGVVLCWIVVVVATAFTAGHRSKDALLVALAPGIVLTSMLNWDLWAVMLAALALWTWSNGRTVLSGVLLGLGAAMKLYPLFFLGAILVLAIRTLKLGRFFTTLAVGVLTWLAVNVPFMLTAFDQWSRFYTFSGDRPVSFSSLWLAFTWTGWSGETFSLISNGLFALCCAGVAYLGLSSRHRPRMAQLCLLIVASFILLGKVYSPQFVMWLIPLVVLASPRWKTFWVWQAIEVYHWGGVWMESARITSSGAFGQDALWIPLWYGSGIVLHMAAVIWICVTVVKDILDPERDPVRAGLAPDAGDGRYADPGDGVFADHPDRFLLPPAGRGPVRTERREPAVR</sequence>
<evidence type="ECO:0000256" key="1">
    <source>
        <dbReference type="ARBA" id="ARBA00004651"/>
    </source>
</evidence>
<feature type="transmembrane region" description="Helical" evidence="9">
    <location>
        <begin position="305"/>
        <end position="328"/>
    </location>
</feature>
<keyword evidence="2" id="KW-1003">Cell membrane</keyword>
<dbReference type="AlphaFoldDB" id="A0A1R4JAH7"/>
<keyword evidence="3" id="KW-0808">Transferase</keyword>
<feature type="transmembrane region" description="Helical" evidence="9">
    <location>
        <begin position="111"/>
        <end position="135"/>
    </location>
</feature>
<feature type="transmembrane region" description="Helical" evidence="9">
    <location>
        <begin position="142"/>
        <end position="172"/>
    </location>
</feature>
<feature type="transmembrane region" description="Helical" evidence="9">
    <location>
        <begin position="273"/>
        <end position="293"/>
    </location>
</feature>
<name>A0A1R4JAH7_9MICC</name>
<keyword evidence="5 9" id="KW-1133">Transmembrane helix</keyword>
<dbReference type="PIRSF" id="PIRSF010361">
    <property type="entry name" value="UCP010361"/>
    <property type="match status" value="1"/>
</dbReference>
<dbReference type="Proteomes" id="UP000196230">
    <property type="component" value="Unassembled WGS sequence"/>
</dbReference>
<evidence type="ECO:0000256" key="8">
    <source>
        <dbReference type="SAM" id="MobiDB-lite"/>
    </source>
</evidence>
<feature type="compositionally biased region" description="Basic and acidic residues" evidence="8">
    <location>
        <begin position="447"/>
        <end position="457"/>
    </location>
</feature>
<evidence type="ECO:0000313" key="10">
    <source>
        <dbReference type="EMBL" id="SJN29047.1"/>
    </source>
</evidence>
<comment type="similarity">
    <text evidence="7">Belongs to the glycosyltransferase 87 family.</text>
</comment>
<feature type="transmembrane region" description="Helical" evidence="9">
    <location>
        <begin position="377"/>
        <end position="398"/>
    </location>
</feature>
<evidence type="ECO:0000313" key="11">
    <source>
        <dbReference type="Proteomes" id="UP000196230"/>
    </source>
</evidence>